<evidence type="ECO:0000313" key="1">
    <source>
        <dbReference type="EMBL" id="CRZ05007.1"/>
    </source>
</evidence>
<reference evidence="1" key="1">
    <citation type="submission" date="2015-04" db="EMBL/GenBank/DDBJ databases">
        <title>The genome sequence of the plant pathogenic Rhizarian Plasmodiophora brassicae reveals insights in its biotrophic life cycle and the origin of chitin synthesis.</title>
        <authorList>
            <person name="Schwelm A."/>
            <person name="Fogelqvist J."/>
            <person name="Knaust A."/>
            <person name="Julke S."/>
            <person name="Lilja T."/>
            <person name="Dhandapani V."/>
            <person name="Bonilla-Rosso G."/>
            <person name="Karlsson M."/>
            <person name="Shevchenko A."/>
            <person name="Choi S.R."/>
            <person name="Kim H.G."/>
            <person name="Park J.Y."/>
            <person name="Lim Y.P."/>
            <person name="Ludwig-Muller J."/>
            <person name="Dixelius C."/>
        </authorList>
    </citation>
    <scope>NUCLEOTIDE SEQUENCE</scope>
    <source>
        <tissue evidence="1">Potato root galls</tissue>
    </source>
</reference>
<organism evidence="1">
    <name type="scientific">Spongospora subterranea</name>
    <dbReference type="NCBI Taxonomy" id="70186"/>
    <lineage>
        <taxon>Eukaryota</taxon>
        <taxon>Sar</taxon>
        <taxon>Rhizaria</taxon>
        <taxon>Endomyxa</taxon>
        <taxon>Phytomyxea</taxon>
        <taxon>Plasmodiophorida</taxon>
        <taxon>Plasmodiophoridae</taxon>
        <taxon>Spongospora</taxon>
    </lineage>
</organism>
<dbReference type="EMBL" id="HACM01004565">
    <property type="protein sequence ID" value="CRZ05007.1"/>
    <property type="molecule type" value="Transcribed_RNA"/>
</dbReference>
<proteinExistence type="predicted"/>
<protein>
    <submittedName>
        <fullName evidence="1">Uncharacterized protein</fullName>
    </submittedName>
</protein>
<accession>A0A0H5QTF0</accession>
<dbReference type="AlphaFoldDB" id="A0A0H5QTF0"/>
<sequence length="123" mass="14328">MSSCAFPIFEAPAFEYNLKPMEQQTPIFRPPTSEQPIIYAKPWFALPESDHQDFVPESSLSIDALTARLQQLQMKQMKAKVTACQDEDDDFEANFGKELTFLFDQLRLRNLDVHEQAFMPYIY</sequence>
<name>A0A0H5QTF0_9EUKA</name>